<dbReference type="InterPro" id="IPR036388">
    <property type="entry name" value="WH-like_DNA-bd_sf"/>
</dbReference>
<evidence type="ECO:0000259" key="4">
    <source>
        <dbReference type="PROSITE" id="PS50949"/>
    </source>
</evidence>
<dbReference type="InterPro" id="IPR011711">
    <property type="entry name" value="GntR_C"/>
</dbReference>
<evidence type="ECO:0000313" key="6">
    <source>
        <dbReference type="Proteomes" id="UP000297447"/>
    </source>
</evidence>
<evidence type="ECO:0000256" key="3">
    <source>
        <dbReference type="ARBA" id="ARBA00023163"/>
    </source>
</evidence>
<keyword evidence="6" id="KW-1185">Reference proteome</keyword>
<dbReference type="AlphaFoldDB" id="A0A4R8ZVC6"/>
<dbReference type="OrthoDB" id="8680240at2"/>
<dbReference type="InterPro" id="IPR000524">
    <property type="entry name" value="Tscrpt_reg_HTH_GntR"/>
</dbReference>
<dbReference type="GO" id="GO:0003700">
    <property type="term" value="F:DNA-binding transcription factor activity"/>
    <property type="evidence" value="ECO:0007669"/>
    <property type="project" value="InterPro"/>
</dbReference>
<name>A0A4R8ZVC6_9MICO</name>
<dbReference type="PANTHER" id="PTHR43537:SF45">
    <property type="entry name" value="GNTR FAMILY REGULATORY PROTEIN"/>
    <property type="match status" value="1"/>
</dbReference>
<dbReference type="InterPro" id="IPR036390">
    <property type="entry name" value="WH_DNA-bd_sf"/>
</dbReference>
<dbReference type="SMART" id="SM00895">
    <property type="entry name" value="FCD"/>
    <property type="match status" value="1"/>
</dbReference>
<dbReference type="SUPFAM" id="SSF48008">
    <property type="entry name" value="GntR ligand-binding domain-like"/>
    <property type="match status" value="1"/>
</dbReference>
<accession>A0A4R8ZVC6</accession>
<keyword evidence="3" id="KW-0804">Transcription</keyword>
<comment type="caution">
    <text evidence="5">The sequence shown here is derived from an EMBL/GenBank/DDBJ whole genome shotgun (WGS) entry which is preliminary data.</text>
</comment>
<dbReference type="PANTHER" id="PTHR43537">
    <property type="entry name" value="TRANSCRIPTIONAL REGULATOR, GNTR FAMILY"/>
    <property type="match status" value="1"/>
</dbReference>
<dbReference type="Pfam" id="PF00392">
    <property type="entry name" value="GntR"/>
    <property type="match status" value="1"/>
</dbReference>
<dbReference type="SUPFAM" id="SSF46785">
    <property type="entry name" value="Winged helix' DNA-binding domain"/>
    <property type="match status" value="1"/>
</dbReference>
<dbReference type="GO" id="GO:0003677">
    <property type="term" value="F:DNA binding"/>
    <property type="evidence" value="ECO:0007669"/>
    <property type="project" value="UniProtKB-KW"/>
</dbReference>
<organism evidence="5 6">
    <name type="scientific">Cryobacterium frigoriphilum</name>
    <dbReference type="NCBI Taxonomy" id="1259150"/>
    <lineage>
        <taxon>Bacteria</taxon>
        <taxon>Bacillati</taxon>
        <taxon>Actinomycetota</taxon>
        <taxon>Actinomycetes</taxon>
        <taxon>Micrococcales</taxon>
        <taxon>Microbacteriaceae</taxon>
        <taxon>Cryobacterium</taxon>
    </lineage>
</organism>
<dbReference type="Proteomes" id="UP000297447">
    <property type="component" value="Unassembled WGS sequence"/>
</dbReference>
<dbReference type="InterPro" id="IPR008920">
    <property type="entry name" value="TF_FadR/GntR_C"/>
</dbReference>
<dbReference type="Gene3D" id="1.20.120.530">
    <property type="entry name" value="GntR ligand-binding domain-like"/>
    <property type="match status" value="1"/>
</dbReference>
<dbReference type="Gene3D" id="1.10.10.10">
    <property type="entry name" value="Winged helix-like DNA-binding domain superfamily/Winged helix DNA-binding domain"/>
    <property type="match status" value="1"/>
</dbReference>
<evidence type="ECO:0000256" key="2">
    <source>
        <dbReference type="ARBA" id="ARBA00023125"/>
    </source>
</evidence>
<evidence type="ECO:0000256" key="1">
    <source>
        <dbReference type="ARBA" id="ARBA00023015"/>
    </source>
</evidence>
<keyword evidence="2" id="KW-0238">DNA-binding</keyword>
<keyword evidence="1" id="KW-0805">Transcription regulation</keyword>
<reference evidence="5 6" key="1">
    <citation type="submission" date="2019-03" db="EMBL/GenBank/DDBJ databases">
        <title>Genomics of glacier-inhabiting Cryobacterium strains.</title>
        <authorList>
            <person name="Liu Q."/>
            <person name="Xin Y.-H."/>
        </authorList>
    </citation>
    <scope>NUCLEOTIDE SEQUENCE [LARGE SCALE GENOMIC DNA]</scope>
    <source>
        <strain evidence="5 6">Hh14</strain>
    </source>
</reference>
<dbReference type="EMBL" id="SOHE01000069">
    <property type="protein sequence ID" value="TFD47009.1"/>
    <property type="molecule type" value="Genomic_DNA"/>
</dbReference>
<proteinExistence type="predicted"/>
<evidence type="ECO:0000313" key="5">
    <source>
        <dbReference type="EMBL" id="TFD47009.1"/>
    </source>
</evidence>
<sequence>MSESELATHYGVSRTPIRAAIASLADSDLVHVRPQVGTRVSLIDLDEVSQAQFIRESLETNALRYACDTEDRDFSIIQATIAEQRRIASIGDSEAFFLADEAFHQQTFDLAGYSGAWSVVGRSRFQLDRIRRLSIGLAQPQKLAELCSEHEEIVRCVVSRDAERAVEKLRTHIRRYIVDGPGLRKAYPDYFVCN</sequence>
<dbReference type="PROSITE" id="PS50949">
    <property type="entry name" value="HTH_GNTR"/>
    <property type="match status" value="1"/>
</dbReference>
<dbReference type="Pfam" id="PF07729">
    <property type="entry name" value="FCD"/>
    <property type="match status" value="1"/>
</dbReference>
<feature type="domain" description="HTH gntR-type" evidence="4">
    <location>
        <begin position="1"/>
        <end position="43"/>
    </location>
</feature>
<protein>
    <submittedName>
        <fullName evidence="5">GntR family transcriptional regulator</fullName>
    </submittedName>
</protein>
<gene>
    <name evidence="5" type="ORF">E3T55_16120</name>
</gene>